<keyword evidence="2" id="KW-1185">Reference proteome</keyword>
<proteinExistence type="predicted"/>
<dbReference type="Proteomes" id="UP000789525">
    <property type="component" value="Unassembled WGS sequence"/>
</dbReference>
<name>A0ACA9P630_9GLOM</name>
<feature type="non-terminal residue" evidence="1">
    <location>
        <position position="843"/>
    </location>
</feature>
<protein>
    <submittedName>
        <fullName evidence="1">7884_t:CDS:1</fullName>
    </submittedName>
</protein>
<evidence type="ECO:0000313" key="1">
    <source>
        <dbReference type="EMBL" id="CAG8685363.1"/>
    </source>
</evidence>
<sequence>FVEGPLVAAVRQASSETLEAISIILQGSTDSIILAEQAGAAPIKKHPNFRLFACMNPATDVGKKDLPGQLRSYFTEHYVIPPDADRDALLSIISKYIGHVAMADKQAIMDMAEFYTEARKMAERGEIADGSNQRPHYSMRTLARALAFAVDVSNAFVFRRALWEGSLMAFSTVLEPQSAAALQRLAFQHIFNGCKNVKSLLSQMPPCPPGAFIALGPFWLAQGPNQPLPVDHYILTPSVQAKLLDLARVILTRRFPILIEGPTSSGKTSAIEYLARLTGHRFVRINNHEHTDIQEYIGSYVTNPSDGRLVFHEGLLVQALRRGEWIVLDELNLAPSDVLEALNRLLDDNRELLVPETGEVIKPHPNFVLFATQNPSGLYAGRKILSRAFRNRFLEVHFQDVPPHELEQIIEERCQIPKSYAHRIVTVFHELQARRQTDRVFETKHGFATLRDLFRWAGREAGSVQELADNGYMLIAERSRKLEDKLVVKEVIEEVMKVRIEETVLYNIRDPKLPCPAPQDTSVIWTTSMQRLFILLARALQHSEPVLLVGDTGCGKTSVCELYAAARQLELKTVNCHQNMETADLLELTESLPEAKLTEAWAAAQNPEDKAILREIAQLMNRSTPLFEWSDGPLVSSMQSGSLFLLDEISLADDSVLERMNSVLEPSRTLVLAEKGGWNSDNLEITAKDGFRLVATMNPGGDYGKKELSPALRNRFTEIWVPPVDNRDDRLAIVQASWRHRELQPYTEAVIDFAHWIGRKFQDDLTIGLRDLLNEGTHGALLKRNFHGLASLPQAQSWGGNAIVKFKEDARVELTKLVPSDWDPLKDYPISSSADTFGIGPFK</sequence>
<reference evidence="1" key="1">
    <citation type="submission" date="2021-06" db="EMBL/GenBank/DDBJ databases">
        <authorList>
            <person name="Kallberg Y."/>
            <person name="Tangrot J."/>
            <person name="Rosling A."/>
        </authorList>
    </citation>
    <scope>NUCLEOTIDE SEQUENCE</scope>
    <source>
        <strain evidence="1">CL356</strain>
    </source>
</reference>
<evidence type="ECO:0000313" key="2">
    <source>
        <dbReference type="Proteomes" id="UP000789525"/>
    </source>
</evidence>
<organism evidence="1 2">
    <name type="scientific">Acaulospora colombiana</name>
    <dbReference type="NCBI Taxonomy" id="27376"/>
    <lineage>
        <taxon>Eukaryota</taxon>
        <taxon>Fungi</taxon>
        <taxon>Fungi incertae sedis</taxon>
        <taxon>Mucoromycota</taxon>
        <taxon>Glomeromycotina</taxon>
        <taxon>Glomeromycetes</taxon>
        <taxon>Diversisporales</taxon>
        <taxon>Acaulosporaceae</taxon>
        <taxon>Acaulospora</taxon>
    </lineage>
</organism>
<accession>A0ACA9P630</accession>
<gene>
    <name evidence="1" type="ORF">ACOLOM_LOCUS9526</name>
</gene>
<feature type="non-terminal residue" evidence="1">
    <location>
        <position position="1"/>
    </location>
</feature>
<dbReference type="EMBL" id="CAJVPT010027867">
    <property type="protein sequence ID" value="CAG8685363.1"/>
    <property type="molecule type" value="Genomic_DNA"/>
</dbReference>
<comment type="caution">
    <text evidence="1">The sequence shown here is derived from an EMBL/GenBank/DDBJ whole genome shotgun (WGS) entry which is preliminary data.</text>
</comment>